<name>A0ABV0Z7Q9_9TELE</name>
<feature type="compositionally biased region" description="Polar residues" evidence="14">
    <location>
        <begin position="908"/>
        <end position="918"/>
    </location>
</feature>
<dbReference type="SUPFAM" id="SSF50978">
    <property type="entry name" value="WD40 repeat-like"/>
    <property type="match status" value="1"/>
</dbReference>
<keyword evidence="12" id="KW-0966">Cell projection</keyword>
<evidence type="ECO:0000256" key="6">
    <source>
        <dbReference type="ARBA" id="ARBA00022574"/>
    </source>
</evidence>
<evidence type="ECO:0000256" key="5">
    <source>
        <dbReference type="ARBA" id="ARBA00022490"/>
    </source>
</evidence>
<keyword evidence="7" id="KW-0677">Repeat</keyword>
<feature type="coiled-coil region" evidence="13">
    <location>
        <begin position="23"/>
        <end position="71"/>
    </location>
</feature>
<dbReference type="EMBL" id="JAHRIP010056431">
    <property type="protein sequence ID" value="MEQ2301802.1"/>
    <property type="molecule type" value="Genomic_DNA"/>
</dbReference>
<comment type="subcellular location">
    <subcellularLocation>
        <location evidence="1">Cell membrane</location>
    </subcellularLocation>
    <subcellularLocation>
        <location evidence="2">Cytoplasm</location>
        <location evidence="2">Cytoskeleton</location>
        <location evidence="2">Cilium axoneme</location>
    </subcellularLocation>
</comment>
<evidence type="ECO:0000313" key="16">
    <source>
        <dbReference type="Proteomes" id="UP001469553"/>
    </source>
</evidence>
<organism evidence="15 16">
    <name type="scientific">Ameca splendens</name>
    <dbReference type="NCBI Taxonomy" id="208324"/>
    <lineage>
        <taxon>Eukaryota</taxon>
        <taxon>Metazoa</taxon>
        <taxon>Chordata</taxon>
        <taxon>Craniata</taxon>
        <taxon>Vertebrata</taxon>
        <taxon>Euteleostomi</taxon>
        <taxon>Actinopterygii</taxon>
        <taxon>Neopterygii</taxon>
        <taxon>Teleostei</taxon>
        <taxon>Neoteleostei</taxon>
        <taxon>Acanthomorphata</taxon>
        <taxon>Ovalentaria</taxon>
        <taxon>Atherinomorphae</taxon>
        <taxon>Cyprinodontiformes</taxon>
        <taxon>Goodeidae</taxon>
        <taxon>Ameca</taxon>
    </lineage>
</organism>
<feature type="compositionally biased region" description="Polar residues" evidence="14">
    <location>
        <begin position="949"/>
        <end position="958"/>
    </location>
</feature>
<evidence type="ECO:0000256" key="10">
    <source>
        <dbReference type="ARBA" id="ARBA00023136"/>
    </source>
</evidence>
<keyword evidence="11" id="KW-0206">Cytoskeleton</keyword>
<dbReference type="PANTHER" id="PTHR13667:SF5">
    <property type="entry name" value="WD REPEAT-CONTAINING AND PLANAR CELL POLARITY EFFECTOR PROTEIN FRITZ HOMOLOG"/>
    <property type="match status" value="1"/>
</dbReference>
<keyword evidence="8" id="KW-0970">Cilium biogenesis/degradation</keyword>
<feature type="compositionally biased region" description="Polar residues" evidence="14">
    <location>
        <begin position="932"/>
        <end position="942"/>
    </location>
</feature>
<evidence type="ECO:0000256" key="4">
    <source>
        <dbReference type="ARBA" id="ARBA00022475"/>
    </source>
</evidence>
<evidence type="ECO:0000256" key="3">
    <source>
        <dbReference type="ARBA" id="ARBA00006059"/>
    </source>
</evidence>
<sequence length="998" mass="111791">MKDQNDNPNKNPTLPSYKLAKLLHECETEKKVLASQVEELKVQLQTAKTHIENNKEKNSKLAAKLQAQRTETEHLHLQIKKIDRALQNARGYHDPSQQRGNRKNHIMALGRRSTAEMFSEPQDRLIKELDESREQFKDFLERRAHIELERLQELQKILSSMNILRDLEDLKAAYKVEREKTLALDQELEQIRKHLRQEDRFHAEKALADMFLIRELRTVIEEKQNNVPEMRPLPSTAEDSEALTLGQNTLKLQELSFKAVEGENGPLFDSQVSKVLPDADIILKTKEHSKETRVTLLLQMAFCLAELHLWSTKNSLQVKDTDIGTYQYYDKGEPANPLEHHYYNEKLQFCEARGYSWTPRNRRPEKLRDSLKELEELLQSNTCVHTRWRNKYCCQMMLSNGVLVTVTLKGPQLDQVCVDRNLVGRIPANTVSDAVLSDRLIVLSFLEQSQVAAVYLNKKSQDSLETGRRTDKLSPSEIKVMCVEVGGPGRRLHRRVALSHLQDVALCWWKLDELSEELWPRTPTDTHKNNLFLISCSPTEGLKVLCSIRTTGNPLDCCFSQLQHYQMLTVELPAGPQGFREGSSADTCVYECARGRLHRISITTIPLPSPPLSCSRHPSETTLLLGLIDSSLVLYDQKRAVSVLASCPVPPSYMAWHPAGAVAVMVGGQEEVMCFDVGLAPLNMALVAEEAAPAATLRLTQHLNCSGGLAGLQWGVGLDGGPEGTDTLTLFFNGGPLAALKFRLGALTGGQLGHVELLQQRLRCSQVREALGILDAMDWSTMGNESYQGLSSVTNHLLRLPLNADREAQLEAALRVFYAPAAPLSDTVILEYREPVSKYARRLFHHLLRHQRFEKAFLLAVDLEAQDLFMDLHYVASDKGEVVLADVAKRKANEIEAQAIAGDDDLQRGTSGACGSSFSHRETEMNQRAAGPSSSDVPTTQADGRGTQRRPQTESIHVTVSPDLLRTLRQTGNSGGDTEGGNDDEDPGMLHVVHLGMV</sequence>
<keyword evidence="16" id="KW-1185">Reference proteome</keyword>
<protein>
    <submittedName>
        <fullName evidence="15">Uncharacterized protein</fullName>
    </submittedName>
</protein>
<dbReference type="InterPro" id="IPR024511">
    <property type="entry name" value="Frtz"/>
</dbReference>
<evidence type="ECO:0000256" key="1">
    <source>
        <dbReference type="ARBA" id="ARBA00004236"/>
    </source>
</evidence>
<feature type="coiled-coil region" evidence="13">
    <location>
        <begin position="122"/>
        <end position="157"/>
    </location>
</feature>
<dbReference type="Pfam" id="PF11768">
    <property type="entry name" value="Frtz"/>
    <property type="match status" value="1"/>
</dbReference>
<reference evidence="15 16" key="1">
    <citation type="submission" date="2021-06" db="EMBL/GenBank/DDBJ databases">
        <authorList>
            <person name="Palmer J.M."/>
        </authorList>
    </citation>
    <scope>NUCLEOTIDE SEQUENCE [LARGE SCALE GENOMIC DNA]</scope>
    <source>
        <strain evidence="15 16">AS_MEX2019</strain>
        <tissue evidence="15">Muscle</tissue>
    </source>
</reference>
<evidence type="ECO:0000256" key="14">
    <source>
        <dbReference type="SAM" id="MobiDB-lite"/>
    </source>
</evidence>
<keyword evidence="4" id="KW-1003">Cell membrane</keyword>
<keyword evidence="6" id="KW-0853">WD repeat</keyword>
<evidence type="ECO:0000256" key="9">
    <source>
        <dbReference type="ARBA" id="ARBA00023069"/>
    </source>
</evidence>
<evidence type="ECO:0000256" key="7">
    <source>
        <dbReference type="ARBA" id="ARBA00022737"/>
    </source>
</evidence>
<comment type="caution">
    <text evidence="15">The sequence shown here is derived from an EMBL/GenBank/DDBJ whole genome shotgun (WGS) entry which is preliminary data.</text>
</comment>
<dbReference type="Proteomes" id="UP001469553">
    <property type="component" value="Unassembled WGS sequence"/>
</dbReference>
<evidence type="ECO:0000313" key="15">
    <source>
        <dbReference type="EMBL" id="MEQ2301802.1"/>
    </source>
</evidence>
<dbReference type="PANTHER" id="PTHR13667">
    <property type="entry name" value="HOMOLOC-13"/>
    <property type="match status" value="1"/>
</dbReference>
<evidence type="ECO:0000256" key="2">
    <source>
        <dbReference type="ARBA" id="ARBA00004430"/>
    </source>
</evidence>
<proteinExistence type="inferred from homology"/>
<keyword evidence="10" id="KW-0472">Membrane</keyword>
<evidence type="ECO:0000256" key="13">
    <source>
        <dbReference type="SAM" id="Coils"/>
    </source>
</evidence>
<evidence type="ECO:0000256" key="12">
    <source>
        <dbReference type="ARBA" id="ARBA00023273"/>
    </source>
</evidence>
<keyword evidence="5" id="KW-0963">Cytoplasm</keyword>
<accession>A0ABV0Z7Q9</accession>
<feature type="region of interest" description="Disordered" evidence="14">
    <location>
        <begin position="903"/>
        <end position="989"/>
    </location>
</feature>
<comment type="similarity">
    <text evidence="3">Belongs to the WD repeat fritz family.</text>
</comment>
<keyword evidence="13" id="KW-0175">Coiled coil</keyword>
<dbReference type="InterPro" id="IPR036322">
    <property type="entry name" value="WD40_repeat_dom_sf"/>
</dbReference>
<evidence type="ECO:0000256" key="11">
    <source>
        <dbReference type="ARBA" id="ARBA00023212"/>
    </source>
</evidence>
<keyword evidence="9" id="KW-0969">Cilium</keyword>
<gene>
    <name evidence="15" type="ORF">AMECASPLE_000075</name>
</gene>
<evidence type="ECO:0000256" key="8">
    <source>
        <dbReference type="ARBA" id="ARBA00022794"/>
    </source>
</evidence>